<evidence type="ECO:0000313" key="3">
    <source>
        <dbReference type="EMBL" id="RMI14563.1"/>
    </source>
</evidence>
<dbReference type="GO" id="GO:0016757">
    <property type="term" value="F:glycosyltransferase activity"/>
    <property type="evidence" value="ECO:0007669"/>
    <property type="project" value="InterPro"/>
</dbReference>
<organism evidence="2 5">
    <name type="scientific">Teichococcus wenyumeiae</name>
    <dbReference type="NCBI Taxonomy" id="2478470"/>
    <lineage>
        <taxon>Bacteria</taxon>
        <taxon>Pseudomonadati</taxon>
        <taxon>Pseudomonadota</taxon>
        <taxon>Alphaproteobacteria</taxon>
        <taxon>Acetobacterales</taxon>
        <taxon>Roseomonadaceae</taxon>
        <taxon>Roseomonas</taxon>
    </lineage>
</organism>
<dbReference type="EMBL" id="RFLX01000103">
    <property type="protein sequence ID" value="RMI14563.1"/>
    <property type="molecule type" value="Genomic_DNA"/>
</dbReference>
<sequence>MHISARGWILEKICREIAEESGGTFTFVYSERNDSITSTIPRARAYFFAHYALYTHALAKHPELHSASLFVWFTHPDFSKGIGIDDLVFALQQADLIFTANSGHGAALSVIGISKKNIRTFYGGADPQNFRPHSRGRGKVAFVGAYYERKQPDRMLQVMQAMPETSFLLLGPSPESVENKGLLWANYSRYTELQNLKNLEIAEVDYSQYPAQFARADVYVSLSNLEGGPIPLIEALMANVVPVVTRTGFCEELVTHGKNGFLLETDAPITEIINAIRAALQFKGDVTHGSADWSWRAFGEHISWEMCFPLRNDFAIAFGRSEKGARRYLREGWDSPESKGAWQFAPSAMVLLPIQDGQRLSELKMLFRSGSAFGAAESVEVQLRLNGEVLGTSKVRANRQCELVVGSVPPSINDRVNHLSIEVLTPTSLLEGEVPRLLRLERIEGKISPADEPTRTQTQPILNLEQNRVITHETETEEFVATEFIFGTGKFGSELPASCWNEPEESGVWSNQAEATVVVPFSSDLGSKVRMLVEGRTYEPVRTRNASLAIVVSNGSTESVAEFSVNTADCVTYEVEFDNAARRRIVQVRLSLSNIFSPSDLGTDPEDSRKLGFLLRRIAFEPVMPSPRTADLFV</sequence>
<proteinExistence type="predicted"/>
<keyword evidence="2" id="KW-0808">Transferase</keyword>
<name>A0A3A9J201_9PROT</name>
<dbReference type="PANTHER" id="PTHR12526:SF638">
    <property type="entry name" value="SPORE COAT PROTEIN SA"/>
    <property type="match status" value="1"/>
</dbReference>
<dbReference type="InParanoid" id="A0A3A9J201"/>
<reference evidence="2 5" key="1">
    <citation type="submission" date="2018-09" db="EMBL/GenBank/DDBJ databases">
        <title>Roseomonas sp. nov., isolated from feces of Tibetan antelopes in the Qinghai-Tibet plateau, China.</title>
        <authorList>
            <person name="Tian Z."/>
        </authorList>
    </citation>
    <scope>NUCLEOTIDE SEQUENCE [LARGE SCALE GENOMIC DNA]</scope>
    <source>
        <strain evidence="3 4">Z23</strain>
        <strain evidence="2 5">Z24</strain>
    </source>
</reference>
<keyword evidence="4" id="KW-1185">Reference proteome</keyword>
<feature type="domain" description="Glycosyl transferase family 1" evidence="1">
    <location>
        <begin position="136"/>
        <end position="280"/>
    </location>
</feature>
<accession>A0A3A9J201</accession>
<dbReference type="SUPFAM" id="SSF53756">
    <property type="entry name" value="UDP-Glycosyltransferase/glycogen phosphorylase"/>
    <property type="match status" value="1"/>
</dbReference>
<evidence type="ECO:0000313" key="4">
    <source>
        <dbReference type="Proteomes" id="UP000274097"/>
    </source>
</evidence>
<dbReference type="PANTHER" id="PTHR12526">
    <property type="entry name" value="GLYCOSYLTRANSFERASE"/>
    <property type="match status" value="1"/>
</dbReference>
<dbReference type="AlphaFoldDB" id="A0A3A9J201"/>
<protein>
    <submittedName>
        <fullName evidence="2">Glycosyltransferase</fullName>
    </submittedName>
</protein>
<evidence type="ECO:0000259" key="1">
    <source>
        <dbReference type="Pfam" id="PF00534"/>
    </source>
</evidence>
<dbReference type="InterPro" id="IPR001296">
    <property type="entry name" value="Glyco_trans_1"/>
</dbReference>
<dbReference type="EMBL" id="RAQU01000317">
    <property type="protein sequence ID" value="RKK01217.1"/>
    <property type="molecule type" value="Genomic_DNA"/>
</dbReference>
<evidence type="ECO:0000313" key="5">
    <source>
        <dbReference type="Proteomes" id="UP000278036"/>
    </source>
</evidence>
<evidence type="ECO:0000313" key="2">
    <source>
        <dbReference type="EMBL" id="RKK01217.1"/>
    </source>
</evidence>
<dbReference type="Proteomes" id="UP000278036">
    <property type="component" value="Unassembled WGS sequence"/>
</dbReference>
<gene>
    <name evidence="2" type="ORF">D6Z83_26170</name>
    <name evidence="3" type="ORF">EBE87_27770</name>
</gene>
<comment type="caution">
    <text evidence="2">The sequence shown here is derived from an EMBL/GenBank/DDBJ whole genome shotgun (WGS) entry which is preliminary data.</text>
</comment>
<dbReference type="Proteomes" id="UP000274097">
    <property type="component" value="Unassembled WGS sequence"/>
</dbReference>
<dbReference type="Pfam" id="PF00534">
    <property type="entry name" value="Glycos_transf_1"/>
    <property type="match status" value="1"/>
</dbReference>
<dbReference type="Gene3D" id="3.40.50.2000">
    <property type="entry name" value="Glycogen Phosphorylase B"/>
    <property type="match status" value="1"/>
</dbReference>